<dbReference type="EMBL" id="MN740369">
    <property type="protein sequence ID" value="QHU03104.1"/>
    <property type="molecule type" value="Genomic_DNA"/>
</dbReference>
<sequence length="164" mass="19680">MPSKKQTNDDYSEADAERMMIERRSKLRRRKYYPTRVGGACVNACTGAAYQWYQGSNDEMRLYKVFEVTGYYDNQGFMRKRKDPQNRDPLILYYDSPEQYMSHTKCNVNQKLIAEWHEKVKQIFPGGRYDEDSYEEWRKNHYAKTMKGYKSGETLRKSISDEEW</sequence>
<name>A0A6C0JHG9_9ZZZZ</name>
<organism evidence="1">
    <name type="scientific">viral metagenome</name>
    <dbReference type="NCBI Taxonomy" id="1070528"/>
    <lineage>
        <taxon>unclassified sequences</taxon>
        <taxon>metagenomes</taxon>
        <taxon>organismal metagenomes</taxon>
    </lineage>
</organism>
<accession>A0A6C0JHG9</accession>
<reference evidence="1" key="1">
    <citation type="journal article" date="2020" name="Nature">
        <title>Giant virus diversity and host interactions through global metagenomics.</title>
        <authorList>
            <person name="Schulz F."/>
            <person name="Roux S."/>
            <person name="Paez-Espino D."/>
            <person name="Jungbluth S."/>
            <person name="Walsh D.A."/>
            <person name="Denef V.J."/>
            <person name="McMahon K.D."/>
            <person name="Konstantinidis K.T."/>
            <person name="Eloe-Fadrosh E.A."/>
            <person name="Kyrpides N.C."/>
            <person name="Woyke T."/>
        </authorList>
    </citation>
    <scope>NUCLEOTIDE SEQUENCE</scope>
    <source>
        <strain evidence="1">GVMAG-M-3300025890-48</strain>
    </source>
</reference>
<protein>
    <submittedName>
        <fullName evidence="1">Uncharacterized protein</fullName>
    </submittedName>
</protein>
<dbReference type="AlphaFoldDB" id="A0A6C0JHG9"/>
<proteinExistence type="predicted"/>
<evidence type="ECO:0000313" key="1">
    <source>
        <dbReference type="EMBL" id="QHU03104.1"/>
    </source>
</evidence>